<dbReference type="FunFam" id="2.130.10.10:FF:000411">
    <property type="entry name" value="U4/U6 small nuclear ribonucleoprotein Prp4"/>
    <property type="match status" value="1"/>
</dbReference>
<protein>
    <submittedName>
        <fullName evidence="6">U4/U6 small nuclear ribonucleoprotein Prp4</fullName>
    </submittedName>
</protein>
<dbReference type="AlphaFoldDB" id="A0A2B4SVL1"/>
<dbReference type="Pfam" id="PF00400">
    <property type="entry name" value="WD40"/>
    <property type="match status" value="7"/>
</dbReference>
<dbReference type="Gene3D" id="2.130.10.10">
    <property type="entry name" value="YVTN repeat-like/Quinoprotein amine dehydrogenase"/>
    <property type="match status" value="3"/>
</dbReference>
<dbReference type="PRINTS" id="PR00320">
    <property type="entry name" value="GPROTEINBRPT"/>
</dbReference>
<feature type="repeat" description="WD" evidence="3">
    <location>
        <begin position="490"/>
        <end position="524"/>
    </location>
</feature>
<dbReference type="InterPro" id="IPR014906">
    <property type="entry name" value="PRP4-like"/>
</dbReference>
<evidence type="ECO:0000256" key="1">
    <source>
        <dbReference type="ARBA" id="ARBA00022574"/>
    </source>
</evidence>
<feature type="repeat" description="WD" evidence="3">
    <location>
        <begin position="324"/>
        <end position="365"/>
    </location>
</feature>
<proteinExistence type="predicted"/>
<evidence type="ECO:0000256" key="4">
    <source>
        <dbReference type="SAM" id="MobiDB-lite"/>
    </source>
</evidence>
<keyword evidence="2" id="KW-0677">Repeat</keyword>
<reference evidence="7" key="1">
    <citation type="journal article" date="2017" name="bioRxiv">
        <title>Comparative analysis of the genomes of Stylophora pistillata and Acropora digitifera provides evidence for extensive differences between species of corals.</title>
        <authorList>
            <person name="Voolstra C.R."/>
            <person name="Li Y."/>
            <person name="Liew Y.J."/>
            <person name="Baumgarten S."/>
            <person name="Zoccola D."/>
            <person name="Flot J.-F."/>
            <person name="Tambutte S."/>
            <person name="Allemand D."/>
            <person name="Aranda M."/>
        </authorList>
    </citation>
    <scope>NUCLEOTIDE SEQUENCE [LARGE SCALE GENOMIC DNA]</scope>
</reference>
<dbReference type="SUPFAM" id="SSF158230">
    <property type="entry name" value="PRP4-like"/>
    <property type="match status" value="1"/>
</dbReference>
<dbReference type="SUPFAM" id="SSF50978">
    <property type="entry name" value="WD40 repeat-like"/>
    <property type="match status" value="1"/>
</dbReference>
<evidence type="ECO:0000256" key="2">
    <source>
        <dbReference type="ARBA" id="ARBA00022737"/>
    </source>
</evidence>
<dbReference type="GO" id="GO:0017070">
    <property type="term" value="F:U6 snRNA binding"/>
    <property type="evidence" value="ECO:0007669"/>
    <property type="project" value="TreeGrafter"/>
</dbReference>
<feature type="repeat" description="WD" evidence="3">
    <location>
        <begin position="450"/>
        <end position="480"/>
    </location>
</feature>
<dbReference type="PROSITE" id="PS50082">
    <property type="entry name" value="WD_REPEATS_2"/>
    <property type="match status" value="5"/>
</dbReference>
<evidence type="ECO:0000256" key="3">
    <source>
        <dbReference type="PROSITE-ProRule" id="PRU00221"/>
    </source>
</evidence>
<dbReference type="InterPro" id="IPR001680">
    <property type="entry name" value="WD40_rpt"/>
</dbReference>
<keyword evidence="7" id="KW-1185">Reference proteome</keyword>
<evidence type="ECO:0000259" key="5">
    <source>
        <dbReference type="SMART" id="SM00500"/>
    </source>
</evidence>
<accession>A0A2B4SVL1</accession>
<feature type="compositionally biased region" description="Acidic residues" evidence="4">
    <location>
        <begin position="36"/>
        <end position="55"/>
    </location>
</feature>
<dbReference type="InterPro" id="IPR036285">
    <property type="entry name" value="PRP4-like_sf"/>
</dbReference>
<keyword evidence="1 3" id="KW-0853">WD repeat</keyword>
<dbReference type="Pfam" id="PF08799">
    <property type="entry name" value="PRP4"/>
    <property type="match status" value="1"/>
</dbReference>
<dbReference type="PROSITE" id="PS00678">
    <property type="entry name" value="WD_REPEATS_1"/>
    <property type="match status" value="2"/>
</dbReference>
<dbReference type="InterPro" id="IPR015943">
    <property type="entry name" value="WD40/YVTN_repeat-like_dom_sf"/>
</dbReference>
<dbReference type="InterPro" id="IPR019775">
    <property type="entry name" value="WD40_repeat_CS"/>
</dbReference>
<dbReference type="Proteomes" id="UP000225706">
    <property type="component" value="Unassembled WGS sequence"/>
</dbReference>
<name>A0A2B4SVL1_STYPI</name>
<evidence type="ECO:0000313" key="7">
    <source>
        <dbReference type="Proteomes" id="UP000225706"/>
    </source>
</evidence>
<dbReference type="STRING" id="50429.A0A2B4SVL1"/>
<keyword evidence="6" id="KW-0687">Ribonucleoprotein</keyword>
<dbReference type="SMART" id="SM00500">
    <property type="entry name" value="SFM"/>
    <property type="match status" value="1"/>
</dbReference>
<dbReference type="SMART" id="SM00320">
    <property type="entry name" value="WD40"/>
    <property type="match status" value="7"/>
</dbReference>
<evidence type="ECO:0000313" key="6">
    <source>
        <dbReference type="EMBL" id="PFX34714.1"/>
    </source>
</evidence>
<dbReference type="OrthoDB" id="540662at2759"/>
<dbReference type="CDD" id="cd00200">
    <property type="entry name" value="WD40"/>
    <property type="match status" value="1"/>
</dbReference>
<dbReference type="GO" id="GO:0000398">
    <property type="term" value="P:mRNA splicing, via spliceosome"/>
    <property type="evidence" value="ECO:0007669"/>
    <property type="project" value="TreeGrafter"/>
</dbReference>
<feature type="repeat" description="WD" evidence="3">
    <location>
        <begin position="366"/>
        <end position="407"/>
    </location>
</feature>
<dbReference type="PANTHER" id="PTHR19846">
    <property type="entry name" value="WD40 REPEAT PROTEIN"/>
    <property type="match status" value="1"/>
</dbReference>
<gene>
    <name evidence="6" type="primary">PRPF4</name>
    <name evidence="6" type="ORF">AWC38_SpisGene277</name>
</gene>
<dbReference type="PANTHER" id="PTHR19846:SF0">
    <property type="entry name" value="PRE-MRNA PROCESSING FACTOR 4"/>
    <property type="match status" value="1"/>
</dbReference>
<feature type="region of interest" description="Disordered" evidence="4">
    <location>
        <begin position="23"/>
        <end position="55"/>
    </location>
</feature>
<dbReference type="FunFam" id="2.130.10.10:FF:001300">
    <property type="entry name" value="U4/U6 small nuclear ribonucleoprotein Prp4"/>
    <property type="match status" value="1"/>
</dbReference>
<dbReference type="PROSITE" id="PS50294">
    <property type="entry name" value="WD_REPEATS_REGION"/>
    <property type="match status" value="5"/>
</dbReference>
<dbReference type="InterPro" id="IPR036322">
    <property type="entry name" value="WD40_repeat_dom_sf"/>
</dbReference>
<dbReference type="Gene3D" id="4.10.280.110">
    <property type="entry name" value="Pre-mRNA processing factor 4 domain"/>
    <property type="match status" value="1"/>
</dbReference>
<dbReference type="InterPro" id="IPR020472">
    <property type="entry name" value="WD40_PAC1"/>
</dbReference>
<dbReference type="EMBL" id="LSMT01000002">
    <property type="protein sequence ID" value="PFX34714.1"/>
    <property type="molecule type" value="Genomic_DNA"/>
</dbReference>
<dbReference type="GO" id="GO:0046540">
    <property type="term" value="C:U4/U6 x U5 tri-snRNP complex"/>
    <property type="evidence" value="ECO:0007669"/>
    <property type="project" value="TreeGrafter"/>
</dbReference>
<sequence length="524" mass="58865">MSDDEDLAPVVKKQRIHFGSLESVERERLAAGSSNDNDDDRNDDDDQEAEGEDNEVSAAVLAGIRAGNINISEGEYLELSEDQTSERHQELLAEFERRKKARAITVPTDDASVKARLREIGEPITLFGEGPPERRDRLRILLSELGEDVSLGSKEVAEKSKQEPEVKEEVWYHEGDPELKIARLWMAKYSLPRASERLKQMRIKQARPDPEKAAKTQELHRKLRGLNNFCSQIGDDRPLSYCQFSPDSSMLATASWSGLCKLWSVPDCEPIAVLRGHNERVGSIVFHPQATLSLDESGPCMASCEADGVVLLWALNMDTPLANIEGHEKRVSRVAYHPSGRFLASCCFDHSWRLWDLEQLKEVLHQEGHSREVYSIAFQVDGSLAATCGLDARGLVWDLRTGQCIMSLDGHLKKVLGIDFAPDGYHVATGSEDQKIMIWDLRKRQCVYTVPAHTNLISHVKFHDDFLVSASYDKTVKVWSHPGWAPLKTLTGHEQKISCVDVSPDGQYVVSSSFDRTFKLWTSD</sequence>
<comment type="caution">
    <text evidence="6">The sequence shown here is derived from an EMBL/GenBank/DDBJ whole genome shotgun (WGS) entry which is preliminary data.</text>
</comment>
<feature type="domain" description="Pre-mRNA processing factor 4 (PRP4)-like" evidence="5">
    <location>
        <begin position="108"/>
        <end position="159"/>
    </location>
</feature>
<organism evidence="6 7">
    <name type="scientific">Stylophora pistillata</name>
    <name type="common">Smooth cauliflower coral</name>
    <dbReference type="NCBI Taxonomy" id="50429"/>
    <lineage>
        <taxon>Eukaryota</taxon>
        <taxon>Metazoa</taxon>
        <taxon>Cnidaria</taxon>
        <taxon>Anthozoa</taxon>
        <taxon>Hexacorallia</taxon>
        <taxon>Scleractinia</taxon>
        <taxon>Astrocoeniina</taxon>
        <taxon>Pocilloporidae</taxon>
        <taxon>Stylophora</taxon>
    </lineage>
</organism>
<dbReference type="GO" id="GO:0030621">
    <property type="term" value="F:U4 snRNA binding"/>
    <property type="evidence" value="ECO:0007669"/>
    <property type="project" value="TreeGrafter"/>
</dbReference>
<feature type="repeat" description="WD" evidence="3">
    <location>
        <begin position="408"/>
        <end position="449"/>
    </location>
</feature>